<dbReference type="Proteomes" id="UP000287651">
    <property type="component" value="Unassembled WGS sequence"/>
</dbReference>
<evidence type="ECO:0000313" key="3">
    <source>
        <dbReference type="Proteomes" id="UP000287651"/>
    </source>
</evidence>
<sequence>MAPISWSFLKVFLRVCESASVAPSHELFSLCFRLNRGLSNYYLSPRVGFKISGAGSFGKGWRSHFLLWMEVKIGAFRWCRIVGLTMIGAMELQLDDGPRSSLGIGLGSDEAVRPHREFARRFAKVIEKLVGNTPGDCRKNTGRLTVRIPDAAKLAG</sequence>
<feature type="chain" id="PRO_5019423340" evidence="1">
    <location>
        <begin position="19"/>
        <end position="156"/>
    </location>
</feature>
<comment type="caution">
    <text evidence="2">The sequence shown here is derived from an EMBL/GenBank/DDBJ whole genome shotgun (WGS) entry which is preliminary data.</text>
</comment>
<feature type="non-terminal residue" evidence="2">
    <location>
        <position position="156"/>
    </location>
</feature>
<reference evidence="2 3" key="1">
    <citation type="journal article" date="2014" name="Agronomy (Basel)">
        <title>A Draft Genome Sequence for Ensete ventricosum, the Drought-Tolerant Tree Against Hunger.</title>
        <authorList>
            <person name="Harrison J."/>
            <person name="Moore K.A."/>
            <person name="Paszkiewicz K."/>
            <person name="Jones T."/>
            <person name="Grant M."/>
            <person name="Ambacheew D."/>
            <person name="Muzemil S."/>
            <person name="Studholme D.J."/>
        </authorList>
    </citation>
    <scope>NUCLEOTIDE SEQUENCE [LARGE SCALE GENOMIC DNA]</scope>
</reference>
<organism evidence="2 3">
    <name type="scientific">Ensete ventricosum</name>
    <name type="common">Abyssinian banana</name>
    <name type="synonym">Musa ensete</name>
    <dbReference type="NCBI Taxonomy" id="4639"/>
    <lineage>
        <taxon>Eukaryota</taxon>
        <taxon>Viridiplantae</taxon>
        <taxon>Streptophyta</taxon>
        <taxon>Embryophyta</taxon>
        <taxon>Tracheophyta</taxon>
        <taxon>Spermatophyta</taxon>
        <taxon>Magnoliopsida</taxon>
        <taxon>Liliopsida</taxon>
        <taxon>Zingiberales</taxon>
        <taxon>Musaceae</taxon>
        <taxon>Ensete</taxon>
    </lineage>
</organism>
<dbReference type="AlphaFoldDB" id="A0A426X136"/>
<evidence type="ECO:0000313" key="2">
    <source>
        <dbReference type="EMBL" id="RRT33189.1"/>
    </source>
</evidence>
<evidence type="ECO:0000256" key="1">
    <source>
        <dbReference type="SAM" id="SignalP"/>
    </source>
</evidence>
<feature type="signal peptide" evidence="1">
    <location>
        <begin position="1"/>
        <end position="18"/>
    </location>
</feature>
<protein>
    <submittedName>
        <fullName evidence="2">Uncharacterized protein</fullName>
    </submittedName>
</protein>
<accession>A0A426X136</accession>
<name>A0A426X136_ENSVE</name>
<gene>
    <name evidence="2" type="ORF">B296_00046611</name>
</gene>
<dbReference type="EMBL" id="AMZH03029701">
    <property type="protein sequence ID" value="RRT33189.1"/>
    <property type="molecule type" value="Genomic_DNA"/>
</dbReference>
<proteinExistence type="predicted"/>
<keyword evidence="1" id="KW-0732">Signal</keyword>